<dbReference type="EMBL" id="JBIYXZ010002071">
    <property type="protein sequence ID" value="KAL3062639.1"/>
    <property type="molecule type" value="Genomic_DNA"/>
</dbReference>
<evidence type="ECO:0000313" key="2">
    <source>
        <dbReference type="EMBL" id="KAL3062639.1"/>
    </source>
</evidence>
<accession>A0ABD2H8D1</accession>
<dbReference type="Proteomes" id="UP001619887">
    <property type="component" value="Unassembled WGS sequence"/>
</dbReference>
<organism evidence="2 3">
    <name type="scientific">Pagothenia borchgrevinki</name>
    <name type="common">Bald rockcod</name>
    <name type="synonym">Trematomus borchgrevinki</name>
    <dbReference type="NCBI Taxonomy" id="8213"/>
    <lineage>
        <taxon>Eukaryota</taxon>
        <taxon>Metazoa</taxon>
        <taxon>Chordata</taxon>
        <taxon>Craniata</taxon>
        <taxon>Vertebrata</taxon>
        <taxon>Euteleostomi</taxon>
        <taxon>Actinopterygii</taxon>
        <taxon>Neopterygii</taxon>
        <taxon>Teleostei</taxon>
        <taxon>Neoteleostei</taxon>
        <taxon>Acanthomorphata</taxon>
        <taxon>Eupercaria</taxon>
        <taxon>Perciformes</taxon>
        <taxon>Notothenioidei</taxon>
        <taxon>Nototheniidae</taxon>
        <taxon>Pagothenia</taxon>
    </lineage>
</organism>
<protein>
    <submittedName>
        <fullName evidence="2">Uncharacterized protein</fullName>
    </submittedName>
</protein>
<feature type="compositionally biased region" description="Low complexity" evidence="1">
    <location>
        <begin position="1"/>
        <end position="17"/>
    </location>
</feature>
<feature type="compositionally biased region" description="Basic and acidic residues" evidence="1">
    <location>
        <begin position="46"/>
        <end position="58"/>
    </location>
</feature>
<name>A0ABD2H8D1_PAGBO</name>
<dbReference type="AlphaFoldDB" id="A0ABD2H8D1"/>
<gene>
    <name evidence="2" type="ORF">OYC64_002443</name>
</gene>
<reference evidence="2 3" key="1">
    <citation type="journal article" date="2022" name="G3 (Bethesda)">
        <title>Evaluating Illumina-, Nanopore-, and PacBio-based genome assembly strategies with the bald notothen, Trematomus borchgrevinki.</title>
        <authorList>
            <person name="Rayamajhi N."/>
            <person name="Cheng C.C."/>
            <person name="Catchen J.M."/>
        </authorList>
    </citation>
    <scope>NUCLEOTIDE SEQUENCE [LARGE SCALE GENOMIC DNA]</scope>
    <source>
        <strain evidence="2">AGRC-2024</strain>
    </source>
</reference>
<feature type="region of interest" description="Disordered" evidence="1">
    <location>
        <begin position="1"/>
        <end position="122"/>
    </location>
</feature>
<keyword evidence="3" id="KW-1185">Reference proteome</keyword>
<feature type="compositionally biased region" description="Polar residues" evidence="1">
    <location>
        <begin position="31"/>
        <end position="41"/>
    </location>
</feature>
<feature type="compositionally biased region" description="Basic and acidic residues" evidence="1">
    <location>
        <begin position="75"/>
        <end position="101"/>
    </location>
</feature>
<comment type="caution">
    <text evidence="2">The sequence shown here is derived from an EMBL/GenBank/DDBJ whole genome shotgun (WGS) entry which is preliminary data.</text>
</comment>
<feature type="compositionally biased region" description="Acidic residues" evidence="1">
    <location>
        <begin position="60"/>
        <end position="74"/>
    </location>
</feature>
<proteinExistence type="predicted"/>
<sequence length="122" mass="13792">MPIASGAAGRVNVGVGASTTWTEDGQKRTNKPSTRDCNSYLQRYYQLKERKKIERQMFDENPEPSDNENDGEETDREKDDSEKNNGAKEENSQKNSSREEETTSGTLPSEERSKKSQLCVLL</sequence>
<reference evidence="2 3" key="2">
    <citation type="journal article" date="2024" name="G3 (Bethesda)">
        <title>The genome of the cryopelagic Antarctic bald notothen, Trematomus borchgrevinki.</title>
        <authorList>
            <person name="Rayamajhi N."/>
            <person name="Rivera-Colon A.G."/>
            <person name="Minhas B.F."/>
            <person name="Cheng C.C."/>
            <person name="Catchen J.M."/>
        </authorList>
    </citation>
    <scope>NUCLEOTIDE SEQUENCE [LARGE SCALE GENOMIC DNA]</scope>
    <source>
        <strain evidence="2">AGRC-2024</strain>
    </source>
</reference>
<evidence type="ECO:0000313" key="3">
    <source>
        <dbReference type="Proteomes" id="UP001619887"/>
    </source>
</evidence>
<evidence type="ECO:0000256" key="1">
    <source>
        <dbReference type="SAM" id="MobiDB-lite"/>
    </source>
</evidence>